<comment type="caution">
    <text evidence="2">The sequence shown here is derived from an EMBL/GenBank/DDBJ whole genome shotgun (WGS) entry which is preliminary data.</text>
</comment>
<gene>
    <name evidence="2" type="ORF">KHX13_01250</name>
</gene>
<dbReference type="Proteomes" id="UP000754226">
    <property type="component" value="Unassembled WGS sequence"/>
</dbReference>
<reference evidence="2" key="1">
    <citation type="submission" date="2021-02" db="EMBL/GenBank/DDBJ databases">
        <title>Infant gut strain persistence is associated with maternal origin, phylogeny, and functional potential including surface adhesion and iron acquisition.</title>
        <authorList>
            <person name="Lou Y.C."/>
        </authorList>
    </citation>
    <scope>NUCLEOTIDE SEQUENCE</scope>
    <source>
        <strain evidence="2">L3_106_000M1_dasL3_106_000M1_concoct_15</strain>
    </source>
</reference>
<dbReference type="AlphaFoldDB" id="A0A943I3K6"/>
<dbReference type="InterPro" id="IPR039422">
    <property type="entry name" value="MarR/SlyA-like"/>
</dbReference>
<accession>A0A943I3K6</accession>
<dbReference type="InterPro" id="IPR036390">
    <property type="entry name" value="WH_DNA-bd_sf"/>
</dbReference>
<dbReference type="PANTHER" id="PTHR33164:SF94">
    <property type="entry name" value="TRANSCRIPTIONAL REGULATORY PROTEIN-RELATED"/>
    <property type="match status" value="1"/>
</dbReference>
<dbReference type="GO" id="GO:0006950">
    <property type="term" value="P:response to stress"/>
    <property type="evidence" value="ECO:0007669"/>
    <property type="project" value="TreeGrafter"/>
</dbReference>
<proteinExistence type="predicted"/>
<name>A0A943I3K6_9FIRM</name>
<feature type="domain" description="HTH marR-type" evidence="1">
    <location>
        <begin position="1"/>
        <end position="128"/>
    </location>
</feature>
<dbReference type="InterPro" id="IPR000835">
    <property type="entry name" value="HTH_MarR-typ"/>
</dbReference>
<dbReference type="InterPro" id="IPR036388">
    <property type="entry name" value="WH-like_DNA-bd_sf"/>
</dbReference>
<evidence type="ECO:0000313" key="2">
    <source>
        <dbReference type="EMBL" id="MBS5518962.1"/>
    </source>
</evidence>
<sequence length="128" mass="14845">MANLTDWLYFRCRHEKIKKALEKALFECEHSVSLNEFYTLYFLSQSEDKALAIQDLAHKVGLSPSATSRMLQQFEHSCGVIMRTTCRTDRRSTFIHLTPLGTERLAFFLKAIKPVLEQYDADLTALRK</sequence>
<dbReference type="EMBL" id="JAGZCZ010000001">
    <property type="protein sequence ID" value="MBS5518962.1"/>
    <property type="molecule type" value="Genomic_DNA"/>
</dbReference>
<evidence type="ECO:0000313" key="3">
    <source>
        <dbReference type="Proteomes" id="UP000754226"/>
    </source>
</evidence>
<dbReference type="PANTHER" id="PTHR33164">
    <property type="entry name" value="TRANSCRIPTIONAL REGULATOR, MARR FAMILY"/>
    <property type="match status" value="1"/>
</dbReference>
<dbReference type="PROSITE" id="PS50995">
    <property type="entry name" value="HTH_MARR_2"/>
    <property type="match status" value="1"/>
</dbReference>
<dbReference type="Gene3D" id="1.10.10.10">
    <property type="entry name" value="Winged helix-like DNA-binding domain superfamily/Winged helix DNA-binding domain"/>
    <property type="match status" value="1"/>
</dbReference>
<organism evidence="2 3">
    <name type="scientific">Acidaminococcus intestini</name>
    <dbReference type="NCBI Taxonomy" id="187327"/>
    <lineage>
        <taxon>Bacteria</taxon>
        <taxon>Bacillati</taxon>
        <taxon>Bacillota</taxon>
        <taxon>Negativicutes</taxon>
        <taxon>Acidaminococcales</taxon>
        <taxon>Acidaminococcaceae</taxon>
        <taxon>Acidaminococcus</taxon>
    </lineage>
</organism>
<evidence type="ECO:0000259" key="1">
    <source>
        <dbReference type="PROSITE" id="PS50995"/>
    </source>
</evidence>
<dbReference type="Pfam" id="PF01047">
    <property type="entry name" value="MarR"/>
    <property type="match status" value="1"/>
</dbReference>
<dbReference type="SUPFAM" id="SSF46785">
    <property type="entry name" value="Winged helix' DNA-binding domain"/>
    <property type="match status" value="1"/>
</dbReference>
<protein>
    <submittedName>
        <fullName evidence="2">MarR family transcriptional regulator</fullName>
    </submittedName>
</protein>
<dbReference type="SMART" id="SM00347">
    <property type="entry name" value="HTH_MARR"/>
    <property type="match status" value="1"/>
</dbReference>
<dbReference type="GO" id="GO:0003700">
    <property type="term" value="F:DNA-binding transcription factor activity"/>
    <property type="evidence" value="ECO:0007669"/>
    <property type="project" value="InterPro"/>
</dbReference>